<comment type="function">
    <text evidence="5">O-methyltransferase that catalyzes the 2 O-methylation steps in the ubiquinone biosynthetic pathway.</text>
</comment>
<feature type="binding site" evidence="5">
    <location>
        <position position="39"/>
    </location>
    <ligand>
        <name>S-adenosyl-L-methionine</name>
        <dbReference type="ChEBI" id="CHEBI:59789"/>
    </ligand>
</feature>
<keyword evidence="3 5" id="KW-0831">Ubiquinone biosynthesis</keyword>
<accession>A0AAP8MCC2</accession>
<feature type="domain" description="Methyltransferase type 11" evidence="6">
    <location>
        <begin position="67"/>
        <end position="159"/>
    </location>
</feature>
<dbReference type="GO" id="GO:0032259">
    <property type="term" value="P:methylation"/>
    <property type="evidence" value="ECO:0007669"/>
    <property type="project" value="UniProtKB-KW"/>
</dbReference>
<dbReference type="SUPFAM" id="SSF53335">
    <property type="entry name" value="S-adenosyl-L-methionine-dependent methyltransferases"/>
    <property type="match status" value="1"/>
</dbReference>
<dbReference type="GO" id="GO:0061542">
    <property type="term" value="F:3-demethylubiquinol 3-O-methyltransferase activity"/>
    <property type="evidence" value="ECO:0007669"/>
    <property type="project" value="UniProtKB-UniRule"/>
</dbReference>
<dbReference type="InterPro" id="IPR013216">
    <property type="entry name" value="Methyltransf_11"/>
</dbReference>
<dbReference type="PANTHER" id="PTHR43464:SF19">
    <property type="entry name" value="UBIQUINONE BIOSYNTHESIS O-METHYLTRANSFERASE, MITOCHONDRIAL"/>
    <property type="match status" value="1"/>
</dbReference>
<dbReference type="InterPro" id="IPR010233">
    <property type="entry name" value="UbiG_MeTrfase"/>
</dbReference>
<evidence type="ECO:0000256" key="5">
    <source>
        <dbReference type="HAMAP-Rule" id="MF_00472"/>
    </source>
</evidence>
<comment type="catalytic activity">
    <reaction evidence="5">
        <text>a 3-demethylubiquinol + S-adenosyl-L-methionine = a ubiquinol + S-adenosyl-L-homocysteine + H(+)</text>
        <dbReference type="Rhea" id="RHEA:44380"/>
        <dbReference type="Rhea" id="RHEA-COMP:9566"/>
        <dbReference type="Rhea" id="RHEA-COMP:10914"/>
        <dbReference type="ChEBI" id="CHEBI:15378"/>
        <dbReference type="ChEBI" id="CHEBI:17976"/>
        <dbReference type="ChEBI" id="CHEBI:57856"/>
        <dbReference type="ChEBI" id="CHEBI:59789"/>
        <dbReference type="ChEBI" id="CHEBI:84422"/>
        <dbReference type="EC" id="2.1.1.64"/>
    </reaction>
</comment>
<feature type="binding site" evidence="5">
    <location>
        <position position="132"/>
    </location>
    <ligand>
        <name>S-adenosyl-L-methionine</name>
        <dbReference type="ChEBI" id="CHEBI:59789"/>
    </ligand>
</feature>
<dbReference type="EC" id="2.1.1.64" evidence="5"/>
<comment type="pathway">
    <text evidence="5">Cofactor biosynthesis; ubiquinone biosynthesis.</text>
</comment>
<feature type="binding site" evidence="5">
    <location>
        <position position="91"/>
    </location>
    <ligand>
        <name>S-adenosyl-L-methionine</name>
        <dbReference type="ChEBI" id="CHEBI:59789"/>
    </ligand>
</feature>
<proteinExistence type="inferred from homology"/>
<comment type="similarity">
    <text evidence="5">Belongs to the methyltransferase superfamily. UbiG/COQ3 family.</text>
</comment>
<dbReference type="InterPro" id="IPR029063">
    <property type="entry name" value="SAM-dependent_MTases_sf"/>
</dbReference>
<evidence type="ECO:0000256" key="2">
    <source>
        <dbReference type="ARBA" id="ARBA00022679"/>
    </source>
</evidence>
<dbReference type="CDD" id="cd02440">
    <property type="entry name" value="AdoMet_MTases"/>
    <property type="match status" value="1"/>
</dbReference>
<evidence type="ECO:0000259" key="6">
    <source>
        <dbReference type="Pfam" id="PF08241"/>
    </source>
</evidence>
<evidence type="ECO:0000256" key="4">
    <source>
        <dbReference type="ARBA" id="ARBA00022691"/>
    </source>
</evidence>
<evidence type="ECO:0000256" key="3">
    <source>
        <dbReference type="ARBA" id="ARBA00022688"/>
    </source>
</evidence>
<dbReference type="GO" id="GO:0102208">
    <property type="term" value="F:2-polyprenyl-6-hydroxyphenol methylase activity"/>
    <property type="evidence" value="ECO:0007669"/>
    <property type="project" value="UniProtKB-EC"/>
</dbReference>
<sequence length="245" mass="26944">MKLSRTVNSEEIKRYNQLAHTWWDPTGPMWPLHRLNAARTPFVEHTIRTKLRPGANIERPLAGLKLLDIGCGAGLLSESMAKLGASVTAVDPAERNIDIARSHARLSGLDIDYRCAAIEDIDAEPFDVVLNMEVVEHVEALPDFMAKCCSLTARGGLHFVATINRNLLSWLVAIVGAEYILGWLPKGTHQWRKFVTPEETAAMLAGGDMSIVERCGVSVNPVTREVKIGSFTGINYMVAAMRHSG</sequence>
<dbReference type="HAMAP" id="MF_00472">
    <property type="entry name" value="UbiG"/>
    <property type="match status" value="1"/>
</dbReference>
<evidence type="ECO:0000256" key="1">
    <source>
        <dbReference type="ARBA" id="ARBA00022603"/>
    </source>
</evidence>
<gene>
    <name evidence="5" type="primary">ubiG</name>
    <name evidence="7" type="ORF">C0029_15720</name>
</gene>
<dbReference type="EMBL" id="PKUR01000004">
    <property type="protein sequence ID" value="PLW85198.1"/>
    <property type="molecule type" value="Genomic_DNA"/>
</dbReference>
<dbReference type="PANTHER" id="PTHR43464">
    <property type="entry name" value="METHYLTRANSFERASE"/>
    <property type="match status" value="1"/>
</dbReference>
<dbReference type="Proteomes" id="UP000235162">
    <property type="component" value="Unassembled WGS sequence"/>
</dbReference>
<dbReference type="AlphaFoldDB" id="A0AAP8MCC2"/>
<dbReference type="Gene3D" id="3.40.50.150">
    <property type="entry name" value="Vaccinia Virus protein VP39"/>
    <property type="match status" value="1"/>
</dbReference>
<keyword evidence="2 5" id="KW-0808">Transferase</keyword>
<protein>
    <recommendedName>
        <fullName evidence="5">Ubiquinone biosynthesis O-methyltransferase</fullName>
    </recommendedName>
    <alternativeName>
        <fullName evidence="5">2-polyprenyl-6-hydroxyphenol methylase</fullName>
        <ecNumber evidence="5">2.1.1.222</ecNumber>
    </alternativeName>
    <alternativeName>
        <fullName evidence="5">3-demethylubiquinone 3-O-methyltransferase</fullName>
        <ecNumber evidence="5">2.1.1.64</ecNumber>
    </alternativeName>
</protein>
<name>A0AAP8MCC2_9GAMM</name>
<keyword evidence="1 5" id="KW-0489">Methyltransferase</keyword>
<reference evidence="7 8" key="1">
    <citation type="submission" date="2018-01" db="EMBL/GenBank/DDBJ databases">
        <title>The draft genome sequence of Halioglobus japonicus S1-36.</title>
        <authorList>
            <person name="Du Z.-J."/>
            <person name="Shi M.-J."/>
        </authorList>
    </citation>
    <scope>NUCLEOTIDE SEQUENCE [LARGE SCALE GENOMIC DNA]</scope>
    <source>
        <strain evidence="7 8">S1-36</strain>
    </source>
</reference>
<dbReference type="Pfam" id="PF08241">
    <property type="entry name" value="Methyltransf_11"/>
    <property type="match status" value="1"/>
</dbReference>
<feature type="binding site" evidence="5">
    <location>
        <position position="70"/>
    </location>
    <ligand>
        <name>S-adenosyl-L-methionine</name>
        <dbReference type="ChEBI" id="CHEBI:59789"/>
    </ligand>
</feature>
<evidence type="ECO:0000313" key="8">
    <source>
        <dbReference type="Proteomes" id="UP000235162"/>
    </source>
</evidence>
<dbReference type="NCBIfam" id="TIGR01983">
    <property type="entry name" value="UbiG"/>
    <property type="match status" value="1"/>
</dbReference>
<dbReference type="GO" id="GO:0010420">
    <property type="term" value="F:polyprenyldihydroxybenzoate methyltransferase activity"/>
    <property type="evidence" value="ECO:0007669"/>
    <property type="project" value="InterPro"/>
</dbReference>
<dbReference type="EC" id="2.1.1.222" evidence="5"/>
<comment type="caution">
    <text evidence="7">The sequence shown here is derived from an EMBL/GenBank/DDBJ whole genome shotgun (WGS) entry which is preliminary data.</text>
</comment>
<organism evidence="7 8">
    <name type="scientific">Halioglobus japonicus</name>
    <dbReference type="NCBI Taxonomy" id="930805"/>
    <lineage>
        <taxon>Bacteria</taxon>
        <taxon>Pseudomonadati</taxon>
        <taxon>Pseudomonadota</taxon>
        <taxon>Gammaproteobacteria</taxon>
        <taxon>Cellvibrionales</taxon>
        <taxon>Halieaceae</taxon>
        <taxon>Halioglobus</taxon>
    </lineage>
</organism>
<comment type="catalytic activity">
    <reaction evidence="5">
        <text>a 3-(all-trans-polyprenyl)benzene-1,2-diol + S-adenosyl-L-methionine = a 2-methoxy-6-(all-trans-polyprenyl)phenol + S-adenosyl-L-homocysteine + H(+)</text>
        <dbReference type="Rhea" id="RHEA:31411"/>
        <dbReference type="Rhea" id="RHEA-COMP:9550"/>
        <dbReference type="Rhea" id="RHEA-COMP:9551"/>
        <dbReference type="ChEBI" id="CHEBI:15378"/>
        <dbReference type="ChEBI" id="CHEBI:57856"/>
        <dbReference type="ChEBI" id="CHEBI:59789"/>
        <dbReference type="ChEBI" id="CHEBI:62729"/>
        <dbReference type="ChEBI" id="CHEBI:62731"/>
        <dbReference type="EC" id="2.1.1.222"/>
    </reaction>
</comment>
<evidence type="ECO:0000313" key="7">
    <source>
        <dbReference type="EMBL" id="PLW85198.1"/>
    </source>
</evidence>
<keyword evidence="4 5" id="KW-0949">S-adenosyl-L-methionine</keyword>
<keyword evidence="8" id="KW-1185">Reference proteome</keyword>